<dbReference type="PANTHER" id="PTHR38030:SF2">
    <property type="entry name" value="PROTOPORPHYRINOGEN IX DEHYDROGENASE [QUINONE]"/>
    <property type="match status" value="1"/>
</dbReference>
<dbReference type="PANTHER" id="PTHR38030">
    <property type="entry name" value="PROTOPORPHYRINOGEN IX DEHYDROGENASE [MENAQUINONE]"/>
    <property type="match status" value="1"/>
</dbReference>
<dbReference type="InterPro" id="IPR029039">
    <property type="entry name" value="Flavoprotein-like_sf"/>
</dbReference>
<accession>A0ABT4X8G0</accession>
<name>A0ABT4X8G0_9BACI</name>
<dbReference type="InterPro" id="IPR026816">
    <property type="entry name" value="Flavodoxin_dom"/>
</dbReference>
<dbReference type="SUPFAM" id="SSF52218">
    <property type="entry name" value="Flavoproteins"/>
    <property type="match status" value="1"/>
</dbReference>
<keyword evidence="3" id="KW-1185">Reference proteome</keyword>
<comment type="caution">
    <text evidence="2">The sequence shown here is derived from an EMBL/GenBank/DDBJ whole genome shotgun (WGS) entry which is preliminary data.</text>
</comment>
<organism evidence="2 3">
    <name type="scientific">Bacillus changyiensis</name>
    <dbReference type="NCBI Taxonomy" id="3004103"/>
    <lineage>
        <taxon>Bacteria</taxon>
        <taxon>Bacillati</taxon>
        <taxon>Bacillota</taxon>
        <taxon>Bacilli</taxon>
        <taxon>Bacillales</taxon>
        <taxon>Bacillaceae</taxon>
        <taxon>Bacillus</taxon>
    </lineage>
</organism>
<dbReference type="Gene3D" id="3.40.50.360">
    <property type="match status" value="1"/>
</dbReference>
<protein>
    <submittedName>
        <fullName evidence="2">Flavodoxin domain-containing protein</fullName>
    </submittedName>
</protein>
<evidence type="ECO:0000259" key="1">
    <source>
        <dbReference type="Pfam" id="PF12724"/>
    </source>
</evidence>
<dbReference type="EMBL" id="JAQKAB010000021">
    <property type="protein sequence ID" value="MDA7028561.1"/>
    <property type="molecule type" value="Genomic_DNA"/>
</dbReference>
<proteinExistence type="predicted"/>
<gene>
    <name evidence="2" type="ORF">PJ311_18650</name>
</gene>
<evidence type="ECO:0000313" key="3">
    <source>
        <dbReference type="Proteomes" id="UP001211894"/>
    </source>
</evidence>
<dbReference type="Proteomes" id="UP001211894">
    <property type="component" value="Unassembled WGS sequence"/>
</dbReference>
<evidence type="ECO:0000313" key="2">
    <source>
        <dbReference type="EMBL" id="MDA7028561.1"/>
    </source>
</evidence>
<dbReference type="RefSeq" id="WP_271342345.1">
    <property type="nucleotide sequence ID" value="NZ_JAQKAB010000021.1"/>
</dbReference>
<reference evidence="2 3" key="1">
    <citation type="submission" date="2023-01" db="EMBL/GenBank/DDBJ databases">
        <title>Bacillus changyiensis sp. nov., isolated from a coastal deposit.</title>
        <authorList>
            <person name="Xiao G."/>
            <person name="Lai Q."/>
            <person name="Hu Z."/>
            <person name="Shao Z."/>
        </authorList>
    </citation>
    <scope>NUCLEOTIDE SEQUENCE [LARGE SCALE GENOMIC DNA]</scope>
    <source>
        <strain evidence="2 3">CLL-7-23</strain>
    </source>
</reference>
<dbReference type="Pfam" id="PF12724">
    <property type="entry name" value="Flavodoxin_5"/>
    <property type="match status" value="1"/>
</dbReference>
<dbReference type="InterPro" id="IPR052200">
    <property type="entry name" value="Protoporphyrinogen_IX_DH"/>
</dbReference>
<feature type="domain" description="Flavodoxin" evidence="1">
    <location>
        <begin position="4"/>
        <end position="136"/>
    </location>
</feature>
<sequence length="165" mass="18555">MKTLVVFCSNHGTTEKAVKHLVNQLPGEIKSIDLKREKIKVDINGFDFVLVGGSIHAGQIQGKLRSFMKNNIDILLHKKLGLFLCCMREGETAQKQFEQAFPKELRKKAIVHGLFGGEFLVTKMNFFEKAIVKKVSGVVTDTLALNTKAIKEFVNQLENHMDVVQ</sequence>